<feature type="region of interest" description="Disordered" evidence="1">
    <location>
        <begin position="304"/>
        <end position="338"/>
    </location>
</feature>
<gene>
    <name evidence="2" type="ORF">GXW71_18615</name>
</gene>
<feature type="compositionally biased region" description="Basic and acidic residues" evidence="1">
    <location>
        <begin position="307"/>
        <end position="327"/>
    </location>
</feature>
<dbReference type="EMBL" id="JAAGBB010000022">
    <property type="protein sequence ID" value="MBR0666380.1"/>
    <property type="molecule type" value="Genomic_DNA"/>
</dbReference>
<reference evidence="3" key="1">
    <citation type="journal article" date="2021" name="Syst. Appl. Microbiol.">
        <title>Roseomonas hellenica sp. nov., isolated from roots of wild-growing Alkanna tinctoria.</title>
        <authorList>
            <person name="Rat A."/>
            <person name="Naranjo H.D."/>
            <person name="Lebbe L."/>
            <person name="Cnockaert M."/>
            <person name="Krigas N."/>
            <person name="Grigoriadou K."/>
            <person name="Maloupa E."/>
            <person name="Willems A."/>
        </authorList>
    </citation>
    <scope>NUCLEOTIDE SEQUENCE [LARGE SCALE GENOMIC DNA]</scope>
    <source>
        <strain evidence="3">LMG 31523</strain>
    </source>
</reference>
<protein>
    <submittedName>
        <fullName evidence="2">Uncharacterized protein</fullName>
    </submittedName>
</protein>
<keyword evidence="3" id="KW-1185">Reference proteome</keyword>
<sequence length="665" mass="71798">MSLSSDTDLVESFLAELRRALSTASASLQEVPRAASGLRRFAVPEASLETSLTLFPTPRSSLLPFGEYRVIASTKLPAGAEEELLRRDPGLDGFATLGAIHRHGRSVSSSMLIEPSSPGTLAGILATSLLHTGPSVLDHLQRRQEPEAPSAPASPSAWSDLDLAQLHFDLGHRIGCSLAPGEWRQTLGPMSLSLTIEDHHPYFGGGLLSRVSVPAELFIVDGVAVPVPDLNTETMLATEEPAFGAWTTDANGYCFLSFLPNSLQQLPEFEEHWASWSLRRAAGAIRIAQTAHATWLGAEPAAEEDTSDSRLWHHGHSDSAEELRPGERQGPGFVPGFRFPSSPAAGEAGATFPEGHLVAFFLAELRFWLQEFFGASLKEVPSNNPTARNFAVPNAEHSMTLVVPPPSDMDGILETECHMVAKIMLPAEAGKLLTRSGRDPNQFATLGIVTAGAVSLAVHGIIRHDNLKPLAAMTAVAMMQAAPSVLEFLRSAQKPTPFTALRRLFTRQQEAQPTPHSPSAWTSRELERLHVDNARHGSSSLGERSWTLRLPVGVEVATLSLTSIDDHPHFGGGLLSQLHLPRAVLTIDGHPVTAMQLNGVEFLTGEEPTFGAWVDDADGCSFQSFLPNILQPVTGFDHHWVGWSIKRATGAEVLARSYRQIFGGT</sequence>
<name>A0ABS5F1E5_9PROT</name>
<comment type="caution">
    <text evidence="2">The sequence shown here is derived from an EMBL/GenBank/DDBJ whole genome shotgun (WGS) entry which is preliminary data.</text>
</comment>
<evidence type="ECO:0000313" key="3">
    <source>
        <dbReference type="Proteomes" id="UP001196870"/>
    </source>
</evidence>
<proteinExistence type="predicted"/>
<accession>A0ABS5F1E5</accession>
<organism evidence="2 3">
    <name type="scientific">Plastoroseomonas hellenica</name>
    <dbReference type="NCBI Taxonomy" id="2687306"/>
    <lineage>
        <taxon>Bacteria</taxon>
        <taxon>Pseudomonadati</taxon>
        <taxon>Pseudomonadota</taxon>
        <taxon>Alphaproteobacteria</taxon>
        <taxon>Acetobacterales</taxon>
        <taxon>Acetobacteraceae</taxon>
        <taxon>Plastoroseomonas</taxon>
    </lineage>
</organism>
<evidence type="ECO:0000313" key="2">
    <source>
        <dbReference type="EMBL" id="MBR0666380.1"/>
    </source>
</evidence>
<dbReference type="RefSeq" id="WP_211854051.1">
    <property type="nucleotide sequence ID" value="NZ_JAAGBB010000022.1"/>
</dbReference>
<dbReference type="Proteomes" id="UP001196870">
    <property type="component" value="Unassembled WGS sequence"/>
</dbReference>
<evidence type="ECO:0000256" key="1">
    <source>
        <dbReference type="SAM" id="MobiDB-lite"/>
    </source>
</evidence>